<gene>
    <name evidence="2" type="ORF">FLP30_00335</name>
</gene>
<dbReference type="RefSeq" id="WP_149277837.1">
    <property type="nucleotide sequence ID" value="NZ_CP043506.1"/>
</dbReference>
<dbReference type="OrthoDB" id="9875244at2"/>
<reference evidence="2 3" key="1">
    <citation type="submission" date="2019-09" db="EMBL/GenBank/DDBJ databases">
        <title>Genome sequencing of strain KACC 21233.</title>
        <authorList>
            <person name="Heo J."/>
            <person name="Kim S.-J."/>
            <person name="Kim J.-S."/>
            <person name="Hong S.-B."/>
            <person name="Kwon S.-W."/>
        </authorList>
    </citation>
    <scope>NUCLEOTIDE SEQUENCE [LARGE SCALE GENOMIC DNA]</scope>
    <source>
        <strain evidence="2 3">KACC 21233</strain>
    </source>
</reference>
<feature type="region of interest" description="Disordered" evidence="1">
    <location>
        <begin position="108"/>
        <end position="131"/>
    </location>
</feature>
<keyword evidence="3" id="KW-1185">Reference proteome</keyword>
<dbReference type="KEGG" id="acek:FLP30_00335"/>
<sequence length="131" mass="13812">MADTVLIPASRWLLLAAALGLNCGLALPASAVRCSGPYSYQMCVDESGGAVTISHFGRESVVSSQKGDTGESYSQFSTTLGKTTYTDSIDSHGHVHSEITDAPLNSALSDARGDFTDLNPKVLPRPEGEQH</sequence>
<accession>A0A5C1YMF2</accession>
<evidence type="ECO:0000313" key="3">
    <source>
        <dbReference type="Proteomes" id="UP000324536"/>
    </source>
</evidence>
<evidence type="ECO:0000256" key="1">
    <source>
        <dbReference type="SAM" id="MobiDB-lite"/>
    </source>
</evidence>
<proteinExistence type="predicted"/>
<evidence type="ECO:0000313" key="2">
    <source>
        <dbReference type="EMBL" id="QEO16390.1"/>
    </source>
</evidence>
<organism evidence="2 3">
    <name type="scientific">Acetobacter vaccinii</name>
    <dbReference type="NCBI Taxonomy" id="2592655"/>
    <lineage>
        <taxon>Bacteria</taxon>
        <taxon>Pseudomonadati</taxon>
        <taxon>Pseudomonadota</taxon>
        <taxon>Alphaproteobacteria</taxon>
        <taxon>Acetobacterales</taxon>
        <taxon>Acetobacteraceae</taxon>
        <taxon>Acetobacter</taxon>
    </lineage>
</organism>
<dbReference type="Proteomes" id="UP000324536">
    <property type="component" value="Chromosome"/>
</dbReference>
<dbReference type="AlphaFoldDB" id="A0A5C1YMF2"/>
<dbReference type="EMBL" id="CP043506">
    <property type="protein sequence ID" value="QEO16390.1"/>
    <property type="molecule type" value="Genomic_DNA"/>
</dbReference>
<name>A0A5C1YMF2_9PROT</name>
<protein>
    <submittedName>
        <fullName evidence="2">Uncharacterized protein</fullName>
    </submittedName>
</protein>